<accession>X1H2S1</accession>
<dbReference type="EMBL" id="BARU01006976">
    <property type="protein sequence ID" value="GAH39558.1"/>
    <property type="molecule type" value="Genomic_DNA"/>
</dbReference>
<sequence length="75" mass="8319">MKLKISIVFLFVLLIWAIPYCCGGEIVDIDVELSDPRSLESNGKGLRIYLPREVQVNDDSIELASVGIIRGDKAL</sequence>
<protein>
    <submittedName>
        <fullName evidence="1">Uncharacterized protein</fullName>
    </submittedName>
</protein>
<organism evidence="1">
    <name type="scientific">marine sediment metagenome</name>
    <dbReference type="NCBI Taxonomy" id="412755"/>
    <lineage>
        <taxon>unclassified sequences</taxon>
        <taxon>metagenomes</taxon>
        <taxon>ecological metagenomes</taxon>
    </lineage>
</organism>
<dbReference type="AlphaFoldDB" id="X1H2S1"/>
<name>X1H2S1_9ZZZZ</name>
<gene>
    <name evidence="1" type="ORF">S03H2_13754</name>
</gene>
<evidence type="ECO:0000313" key="1">
    <source>
        <dbReference type="EMBL" id="GAH39558.1"/>
    </source>
</evidence>
<feature type="non-terminal residue" evidence="1">
    <location>
        <position position="75"/>
    </location>
</feature>
<proteinExistence type="predicted"/>
<reference evidence="1" key="1">
    <citation type="journal article" date="2014" name="Front. Microbiol.">
        <title>High frequency of phylogenetically diverse reductive dehalogenase-homologous genes in deep subseafloor sedimentary metagenomes.</title>
        <authorList>
            <person name="Kawai M."/>
            <person name="Futagami T."/>
            <person name="Toyoda A."/>
            <person name="Takaki Y."/>
            <person name="Nishi S."/>
            <person name="Hori S."/>
            <person name="Arai W."/>
            <person name="Tsubouchi T."/>
            <person name="Morono Y."/>
            <person name="Uchiyama I."/>
            <person name="Ito T."/>
            <person name="Fujiyama A."/>
            <person name="Inagaki F."/>
            <person name="Takami H."/>
        </authorList>
    </citation>
    <scope>NUCLEOTIDE SEQUENCE</scope>
    <source>
        <strain evidence="1">Expedition CK06-06</strain>
    </source>
</reference>
<comment type="caution">
    <text evidence="1">The sequence shown here is derived from an EMBL/GenBank/DDBJ whole genome shotgun (WGS) entry which is preliminary data.</text>
</comment>